<evidence type="ECO:0000313" key="3">
    <source>
        <dbReference type="Proteomes" id="UP001163632"/>
    </source>
</evidence>
<organism evidence="2 3">
    <name type="scientific">Moraxella bovis</name>
    <dbReference type="NCBI Taxonomy" id="476"/>
    <lineage>
        <taxon>Bacteria</taxon>
        <taxon>Pseudomonadati</taxon>
        <taxon>Pseudomonadota</taxon>
        <taxon>Gammaproteobacteria</taxon>
        <taxon>Moraxellales</taxon>
        <taxon>Moraxellaceae</taxon>
        <taxon>Moraxella</taxon>
    </lineage>
</organism>
<dbReference type="InterPro" id="IPR011010">
    <property type="entry name" value="DNA_brk_join_enz"/>
</dbReference>
<gene>
    <name evidence="2" type="ORF">LP092_15105</name>
</gene>
<dbReference type="EMBL" id="CP087831">
    <property type="protein sequence ID" value="UZA04804.1"/>
    <property type="molecule type" value="Genomic_DNA"/>
</dbReference>
<reference evidence="2" key="1">
    <citation type="journal article" date="2022" name="BMC Microbiol.">
        <title>Whole genome sequencing of Moraxella bovis strains from North America reveals two genotypes with different genetic determinants.</title>
        <authorList>
            <person name="Wynn E.L."/>
            <person name="Hille M.M."/>
            <person name="Loy J.D."/>
            <person name="Schuller G."/>
            <person name="Kuhn K.L."/>
            <person name="Dickey A.M."/>
            <person name="Bono J.L."/>
            <person name="Clawson M.L."/>
        </authorList>
    </citation>
    <scope>NUCLEOTIDE SEQUENCE</scope>
    <source>
        <strain evidence="2">SAM102599</strain>
    </source>
</reference>
<dbReference type="Gene3D" id="1.10.443.10">
    <property type="entry name" value="Intergrase catalytic core"/>
    <property type="match status" value="1"/>
</dbReference>
<evidence type="ECO:0000313" key="2">
    <source>
        <dbReference type="EMBL" id="UZA04804.1"/>
    </source>
</evidence>
<protein>
    <recommendedName>
        <fullName evidence="4">Site-specific recombinase XerD</fullName>
    </recommendedName>
</protein>
<keyword evidence="2" id="KW-0614">Plasmid</keyword>
<proteinExistence type="predicted"/>
<geneLocation type="plasmid" evidence="2 3">
    <name>unnamed1</name>
</geneLocation>
<dbReference type="RefSeq" id="WP_264697399.1">
    <property type="nucleotide sequence ID" value="NZ_CP087831.1"/>
</dbReference>
<dbReference type="InterPro" id="IPR013762">
    <property type="entry name" value="Integrase-like_cat_sf"/>
</dbReference>
<evidence type="ECO:0000256" key="1">
    <source>
        <dbReference type="ARBA" id="ARBA00023172"/>
    </source>
</evidence>
<dbReference type="Proteomes" id="UP001163632">
    <property type="component" value="Plasmid unnamed1"/>
</dbReference>
<name>A0ABY6MD04_MORBO</name>
<keyword evidence="1" id="KW-0233">DNA recombination</keyword>
<accession>A0ABY6MD04</accession>
<evidence type="ECO:0008006" key="4">
    <source>
        <dbReference type="Google" id="ProtNLM"/>
    </source>
</evidence>
<sequence>MHKNNEYISRHLGDFEEHAERTLTCASPSTILAYLSRFNGIVRRCKDERWCDFLYDEIQRIDDKRRQGNLKHSSLRQYRSCLGFGLSLAVCDNLQTGELFGFRTRLLCHLSAGEAKMLYEKLYSIATDDSGDNYKFREMSAHQKARTTSGKLKHIPQEYLALFERYVKKNNTQSNRLAYLFLSVNIHLGLRPAEWFYAKLCTYRDLLNDENYLVLSDTVKDIQLSEIEPIIGQLYLVVKNFKNSQGRACGDYRYICLDDFSQAQIRQIREMMNIFHRYIQKIKAKDNNDFYDKVMRNLQGAIRRANHYRPIRKLFESMYQEKQKKYQDNVRQYEKNGKVFLGKPAIMQFVVLYSSRHQAIANAKSSGLSVLQIAALFGHSSIHTAHKHYAKAKFGNGGFRAIPHLTNMKMVIMKSIQLEQVVSNDQSNQVQNTIQLKMSNENDFEM</sequence>
<dbReference type="SUPFAM" id="SSF56349">
    <property type="entry name" value="DNA breaking-rejoining enzymes"/>
    <property type="match status" value="1"/>
</dbReference>
<keyword evidence="3" id="KW-1185">Reference proteome</keyword>